<protein>
    <submittedName>
        <fullName evidence="3">Short-chain dehydrogenase</fullName>
    </submittedName>
</protein>
<dbReference type="KEGG" id="njp:NEJAP_2305"/>
<sequence length="265" mass="28613">MHVLKLAQSGVIAKVKIVITGATGSIGGALARAYAKDGHSLILQGRKADQLAVLRDECLALGGLASVVSFDLSDLMQTRRWCDELVTSGAPDLVIANAGMNINTGEDQSGEQWEQMEALLDLNVKSTLMLVHHMALAMKERKTGQLVLVSSLAAFYGLPVTPTYSASKAALKAYAEGIRGWLAPHNVGVSVVMPGYVSSKMCHAMPGPKPFMWTPERAALVIKQAVVKNRARISFPFPLNFGCWWLAVLPPTISQRIVKWLDYAG</sequence>
<evidence type="ECO:0000256" key="1">
    <source>
        <dbReference type="ARBA" id="ARBA00006484"/>
    </source>
</evidence>
<evidence type="ECO:0000256" key="2">
    <source>
        <dbReference type="ARBA" id="ARBA00023002"/>
    </source>
</evidence>
<dbReference type="InterPro" id="IPR020904">
    <property type="entry name" value="Sc_DH/Rdtase_CS"/>
</dbReference>
<dbReference type="Proteomes" id="UP000595332">
    <property type="component" value="Chromosome"/>
</dbReference>
<proteinExistence type="inferred from homology"/>
<dbReference type="Pfam" id="PF00106">
    <property type="entry name" value="adh_short"/>
    <property type="match status" value="1"/>
</dbReference>
<dbReference type="PANTHER" id="PTHR44196">
    <property type="entry name" value="DEHYDROGENASE/REDUCTASE SDR FAMILY MEMBER 7B"/>
    <property type="match status" value="1"/>
</dbReference>
<reference evidence="3 4" key="1">
    <citation type="journal article" date="2008" name="Int. J. Syst. Evol. Microbiol.">
        <title>Neptunomonas japonica sp. nov., an Osedax japonicus symbiont-like bacterium isolated from sediment adjacent to sperm whale carcasses off Kagoshima, Japan.</title>
        <authorList>
            <person name="Miyazaki M."/>
            <person name="Nogi Y."/>
            <person name="Fujiwara Y."/>
            <person name="Kawato M."/>
            <person name="Kubokawa K."/>
            <person name="Horikoshi K."/>
        </authorList>
    </citation>
    <scope>NUCLEOTIDE SEQUENCE [LARGE SCALE GENOMIC DNA]</scope>
    <source>
        <strain evidence="3 4">JAMM 1380</strain>
    </source>
</reference>
<dbReference type="AlphaFoldDB" id="A0A7R6PL66"/>
<dbReference type="EMBL" id="AP014546">
    <property type="protein sequence ID" value="BBB30251.1"/>
    <property type="molecule type" value="Genomic_DNA"/>
</dbReference>
<evidence type="ECO:0000313" key="3">
    <source>
        <dbReference type="EMBL" id="BBB30251.1"/>
    </source>
</evidence>
<name>A0A7R6PL66_9GAMM</name>
<accession>A0A7R6PL66</accession>
<dbReference type="GO" id="GO:0016020">
    <property type="term" value="C:membrane"/>
    <property type="evidence" value="ECO:0007669"/>
    <property type="project" value="TreeGrafter"/>
</dbReference>
<gene>
    <name evidence="3" type="ORF">NEJAP_2305</name>
</gene>
<organism evidence="3 4">
    <name type="scientific">Neptunomonas japonica JAMM 1380</name>
    <dbReference type="NCBI Taxonomy" id="1441457"/>
    <lineage>
        <taxon>Bacteria</taxon>
        <taxon>Pseudomonadati</taxon>
        <taxon>Pseudomonadota</taxon>
        <taxon>Gammaproteobacteria</taxon>
        <taxon>Oceanospirillales</taxon>
        <taxon>Oceanospirillaceae</taxon>
        <taxon>Neptunomonas</taxon>
    </lineage>
</organism>
<dbReference type="Gene3D" id="3.40.50.720">
    <property type="entry name" value="NAD(P)-binding Rossmann-like Domain"/>
    <property type="match status" value="1"/>
</dbReference>
<dbReference type="GO" id="GO:0016491">
    <property type="term" value="F:oxidoreductase activity"/>
    <property type="evidence" value="ECO:0007669"/>
    <property type="project" value="UniProtKB-KW"/>
</dbReference>
<dbReference type="PANTHER" id="PTHR44196:SF1">
    <property type="entry name" value="DEHYDROGENASE_REDUCTASE SDR FAMILY MEMBER 7B"/>
    <property type="match status" value="1"/>
</dbReference>
<dbReference type="InterPro" id="IPR002347">
    <property type="entry name" value="SDR_fam"/>
</dbReference>
<dbReference type="InterPro" id="IPR036291">
    <property type="entry name" value="NAD(P)-bd_dom_sf"/>
</dbReference>
<keyword evidence="2" id="KW-0560">Oxidoreductase</keyword>
<comment type="similarity">
    <text evidence="1">Belongs to the short-chain dehydrogenases/reductases (SDR) family.</text>
</comment>
<dbReference type="SUPFAM" id="SSF51735">
    <property type="entry name" value="NAD(P)-binding Rossmann-fold domains"/>
    <property type="match status" value="1"/>
</dbReference>
<dbReference type="PRINTS" id="PR00081">
    <property type="entry name" value="GDHRDH"/>
</dbReference>
<dbReference type="PROSITE" id="PS00061">
    <property type="entry name" value="ADH_SHORT"/>
    <property type="match status" value="1"/>
</dbReference>
<keyword evidence="4" id="KW-1185">Reference proteome</keyword>
<evidence type="ECO:0000313" key="4">
    <source>
        <dbReference type="Proteomes" id="UP000595332"/>
    </source>
</evidence>